<dbReference type="Proteomes" id="UP001500037">
    <property type="component" value="Unassembled WGS sequence"/>
</dbReference>
<organism evidence="1 2">
    <name type="scientific">Kitasatospora nipponensis</name>
    <dbReference type="NCBI Taxonomy" id="258049"/>
    <lineage>
        <taxon>Bacteria</taxon>
        <taxon>Bacillati</taxon>
        <taxon>Actinomycetota</taxon>
        <taxon>Actinomycetes</taxon>
        <taxon>Kitasatosporales</taxon>
        <taxon>Streptomycetaceae</taxon>
        <taxon>Kitasatospora</taxon>
    </lineage>
</organism>
<name>A0ABP4GSL2_9ACTN</name>
<dbReference type="RefSeq" id="WP_344441853.1">
    <property type="nucleotide sequence ID" value="NZ_BAAALF010000040.1"/>
</dbReference>
<evidence type="ECO:0008006" key="3">
    <source>
        <dbReference type="Google" id="ProtNLM"/>
    </source>
</evidence>
<accession>A0ABP4GSL2</accession>
<gene>
    <name evidence="1" type="ORF">GCM10009665_28280</name>
</gene>
<proteinExistence type="predicted"/>
<reference evidence="2" key="1">
    <citation type="journal article" date="2019" name="Int. J. Syst. Evol. Microbiol.">
        <title>The Global Catalogue of Microorganisms (GCM) 10K type strain sequencing project: providing services to taxonomists for standard genome sequencing and annotation.</title>
        <authorList>
            <consortium name="The Broad Institute Genomics Platform"/>
            <consortium name="The Broad Institute Genome Sequencing Center for Infectious Disease"/>
            <person name="Wu L."/>
            <person name="Ma J."/>
        </authorList>
    </citation>
    <scope>NUCLEOTIDE SEQUENCE [LARGE SCALE GENOMIC DNA]</scope>
    <source>
        <strain evidence="2">JCM 13004</strain>
    </source>
</reference>
<sequence>MIERADLVGDWGNAAGARLHVAVDHRATVSGLNQAVPDTKCPADASDAAWQFWVPVGAPGSYVGSDSATKGDSFTLALRTATADPNESCDVDVEVQRDQRGFNLCLVMDPDQSCTSGELLRKVAARPQ</sequence>
<comment type="caution">
    <text evidence="1">The sequence shown here is derived from an EMBL/GenBank/DDBJ whole genome shotgun (WGS) entry which is preliminary data.</text>
</comment>
<protein>
    <recommendedName>
        <fullName evidence="3">LppP/LprE lipoprotein</fullName>
    </recommendedName>
</protein>
<dbReference type="EMBL" id="BAAALF010000040">
    <property type="protein sequence ID" value="GAA1236501.1"/>
    <property type="molecule type" value="Genomic_DNA"/>
</dbReference>
<keyword evidence="2" id="KW-1185">Reference proteome</keyword>
<evidence type="ECO:0000313" key="2">
    <source>
        <dbReference type="Proteomes" id="UP001500037"/>
    </source>
</evidence>
<evidence type="ECO:0000313" key="1">
    <source>
        <dbReference type="EMBL" id="GAA1236501.1"/>
    </source>
</evidence>